<keyword evidence="2" id="KW-1185">Reference proteome</keyword>
<comment type="caution">
    <text evidence="1">The sequence shown here is derived from an EMBL/GenBank/DDBJ whole genome shotgun (WGS) entry which is preliminary data.</text>
</comment>
<sequence length="404" mass="46063">MLKDRLELAGVRDENCETALHVLARKPSIFPIKNQGLLRRLINSFLGLVKLNHNKHFESTQALQLVRCLWEEMIKQDDLELANLTQTPSQIIFEAAKFRNSQFLAELICRYPDFIYQFDENGYSIFHIAVLHRDASVFNLIYEIGLTKELFVTFEELPHPSRIGIVSGAVLQIQRELLWFKEIEKIVQPSFREKKNSNGQTPQELFTQEHKKLLKSGEQWMKNTAHSCMLVATIITTMMFPAIISVPGGNSSDKGMPIYLKETWFQIFVISDAIALSSSSISILMFLSILTSRYTENDFLESLPFKLMVGLSTLFVSIITMMLAFSTTLLLAYHDGLNCVTMLTTVVSSVPATLLFCCSILFLEIYFVQHTILGFCLSQVNPCFDLLELVSLLYCINYAVTFFP</sequence>
<evidence type="ECO:0000313" key="2">
    <source>
        <dbReference type="Proteomes" id="UP001163603"/>
    </source>
</evidence>
<dbReference type="EMBL" id="CM047747">
    <property type="protein sequence ID" value="KAJ0018812.1"/>
    <property type="molecule type" value="Genomic_DNA"/>
</dbReference>
<evidence type="ECO:0000313" key="1">
    <source>
        <dbReference type="EMBL" id="KAJ0018812.1"/>
    </source>
</evidence>
<gene>
    <name evidence="1" type="ORF">Pint_12125</name>
</gene>
<dbReference type="Proteomes" id="UP001163603">
    <property type="component" value="Chromosome 12"/>
</dbReference>
<organism evidence="1 2">
    <name type="scientific">Pistacia integerrima</name>
    <dbReference type="NCBI Taxonomy" id="434235"/>
    <lineage>
        <taxon>Eukaryota</taxon>
        <taxon>Viridiplantae</taxon>
        <taxon>Streptophyta</taxon>
        <taxon>Embryophyta</taxon>
        <taxon>Tracheophyta</taxon>
        <taxon>Spermatophyta</taxon>
        <taxon>Magnoliopsida</taxon>
        <taxon>eudicotyledons</taxon>
        <taxon>Gunneridae</taxon>
        <taxon>Pentapetalae</taxon>
        <taxon>rosids</taxon>
        <taxon>malvids</taxon>
        <taxon>Sapindales</taxon>
        <taxon>Anacardiaceae</taxon>
        <taxon>Pistacia</taxon>
    </lineage>
</organism>
<protein>
    <submittedName>
        <fullName evidence="1">Uncharacterized protein</fullName>
    </submittedName>
</protein>
<name>A0ACC0XKS2_9ROSI</name>
<reference evidence="2" key="1">
    <citation type="journal article" date="2023" name="G3 (Bethesda)">
        <title>Genome assembly and association tests identify interacting loci associated with vigor, precocity, and sex in interspecific pistachio rootstocks.</title>
        <authorList>
            <person name="Palmer W."/>
            <person name="Jacygrad E."/>
            <person name="Sagayaradj S."/>
            <person name="Cavanaugh K."/>
            <person name="Han R."/>
            <person name="Bertier L."/>
            <person name="Beede B."/>
            <person name="Kafkas S."/>
            <person name="Golino D."/>
            <person name="Preece J."/>
            <person name="Michelmore R."/>
        </authorList>
    </citation>
    <scope>NUCLEOTIDE SEQUENCE [LARGE SCALE GENOMIC DNA]</scope>
</reference>
<proteinExistence type="predicted"/>
<accession>A0ACC0XKS2</accession>